<keyword evidence="3" id="KW-0436">Ligase</keyword>
<accession>A0A1I4RZI4</accession>
<dbReference type="InterPro" id="IPR050237">
    <property type="entry name" value="ATP-dep_AMP-bd_enzyme"/>
</dbReference>
<dbReference type="EMBL" id="FOUY01000001">
    <property type="protein sequence ID" value="SFM57400.1"/>
    <property type="molecule type" value="Genomic_DNA"/>
</dbReference>
<evidence type="ECO:0000313" key="4">
    <source>
        <dbReference type="Proteomes" id="UP000199614"/>
    </source>
</evidence>
<dbReference type="PANTHER" id="PTHR43767:SF1">
    <property type="entry name" value="NONRIBOSOMAL PEPTIDE SYNTHASE PES1 (EUROFUNG)-RELATED"/>
    <property type="match status" value="1"/>
</dbReference>
<evidence type="ECO:0000259" key="1">
    <source>
        <dbReference type="Pfam" id="PF00501"/>
    </source>
</evidence>
<dbReference type="InterPro" id="IPR045851">
    <property type="entry name" value="AMP-bd_C_sf"/>
</dbReference>
<evidence type="ECO:0000259" key="2">
    <source>
        <dbReference type="Pfam" id="PF13193"/>
    </source>
</evidence>
<dbReference type="InterPro" id="IPR025110">
    <property type="entry name" value="AMP-bd_C"/>
</dbReference>
<dbReference type="RefSeq" id="WP_342742950.1">
    <property type="nucleotide sequence ID" value="NZ_FOUY01000001.1"/>
</dbReference>
<sequence>MDVQVVGVDGSPESVARLAAALRSALDGAGPAVLPVRARPGDEPPLPEPVARAAGAGALPDGLAVVVATSGSTGQPKHVALTGDALRASAAATRDRIGGPGTWLLALPAEHVAGVQVVLRALLAGTECVVQDVRDGFRPDGLVRATGRMPHGARRYTSLVPTQLARVLDHGSAPLHALAGYDAVLIGGGALDPGLRTRAEDAGVRVVATYGMSETCGGCVYDGVPLDGVRATIEPGSGRVVLGGPVVAAGYLGAPAATAEAFTADGFRTSDLGELGPDGSLTVLGRADDVVNTGGEKVAPAAVERALLSVPGVRGACVVGIPDDEWGQVVAALVVTGTDAPADPVLRSAVRDACGRAAVPRLLHRADAVPEHGIGKPDRVAVAALLAGLR</sequence>
<dbReference type="STRING" id="260086.SAMN05216207_1001141"/>
<dbReference type="PANTHER" id="PTHR43767">
    <property type="entry name" value="LONG-CHAIN-FATTY-ACID--COA LIGASE"/>
    <property type="match status" value="1"/>
</dbReference>
<dbReference type="InterPro" id="IPR042099">
    <property type="entry name" value="ANL_N_sf"/>
</dbReference>
<dbReference type="SUPFAM" id="SSF56801">
    <property type="entry name" value="Acetyl-CoA synthetase-like"/>
    <property type="match status" value="1"/>
</dbReference>
<dbReference type="Pfam" id="PF13193">
    <property type="entry name" value="AMP-binding_C"/>
    <property type="match status" value="1"/>
</dbReference>
<reference evidence="3 4" key="1">
    <citation type="submission" date="2016-10" db="EMBL/GenBank/DDBJ databases">
        <authorList>
            <person name="de Groot N.N."/>
        </authorList>
    </citation>
    <scope>NUCLEOTIDE SEQUENCE [LARGE SCALE GENOMIC DNA]</scope>
    <source>
        <strain evidence="3 4">CGMCC 4.1877</strain>
    </source>
</reference>
<dbReference type="NCBIfam" id="NF005877">
    <property type="entry name" value="PRK07824.1"/>
    <property type="match status" value="1"/>
</dbReference>
<dbReference type="InterPro" id="IPR000873">
    <property type="entry name" value="AMP-dep_synth/lig_dom"/>
</dbReference>
<keyword evidence="4" id="KW-1185">Reference proteome</keyword>
<name>A0A1I4RZI4_PSUAM</name>
<evidence type="ECO:0000313" key="3">
    <source>
        <dbReference type="EMBL" id="SFM57400.1"/>
    </source>
</evidence>
<feature type="domain" description="AMP-binding enzyme C-terminal" evidence="2">
    <location>
        <begin position="303"/>
        <end position="376"/>
    </location>
</feature>
<feature type="domain" description="AMP-dependent synthetase/ligase" evidence="1">
    <location>
        <begin position="58"/>
        <end position="227"/>
    </location>
</feature>
<dbReference type="GO" id="GO:0016878">
    <property type="term" value="F:acid-thiol ligase activity"/>
    <property type="evidence" value="ECO:0007669"/>
    <property type="project" value="UniProtKB-ARBA"/>
</dbReference>
<dbReference type="Proteomes" id="UP000199614">
    <property type="component" value="Unassembled WGS sequence"/>
</dbReference>
<protein>
    <submittedName>
        <fullName evidence="3">O-succinylbenzoic acid--CoA ligase</fullName>
    </submittedName>
</protein>
<dbReference type="Gene3D" id="3.40.50.12780">
    <property type="entry name" value="N-terminal domain of ligase-like"/>
    <property type="match status" value="1"/>
</dbReference>
<dbReference type="PROSITE" id="PS00455">
    <property type="entry name" value="AMP_BINDING"/>
    <property type="match status" value="1"/>
</dbReference>
<organism evidence="3 4">
    <name type="scientific">Pseudonocardia ammonioxydans</name>
    <dbReference type="NCBI Taxonomy" id="260086"/>
    <lineage>
        <taxon>Bacteria</taxon>
        <taxon>Bacillati</taxon>
        <taxon>Actinomycetota</taxon>
        <taxon>Actinomycetes</taxon>
        <taxon>Pseudonocardiales</taxon>
        <taxon>Pseudonocardiaceae</taxon>
        <taxon>Pseudonocardia</taxon>
    </lineage>
</organism>
<proteinExistence type="predicted"/>
<dbReference type="Pfam" id="PF00501">
    <property type="entry name" value="AMP-binding"/>
    <property type="match status" value="1"/>
</dbReference>
<dbReference type="InterPro" id="IPR020845">
    <property type="entry name" value="AMP-binding_CS"/>
</dbReference>
<gene>
    <name evidence="3" type="ORF">SAMN05216207_1001141</name>
</gene>
<dbReference type="Gene3D" id="3.30.300.30">
    <property type="match status" value="1"/>
</dbReference>
<dbReference type="AlphaFoldDB" id="A0A1I4RZI4"/>